<dbReference type="EMBL" id="GGFJ01014115">
    <property type="protein sequence ID" value="MBW63256.1"/>
    <property type="molecule type" value="Transcribed_RNA"/>
</dbReference>
<evidence type="ECO:0000256" key="1">
    <source>
        <dbReference type="SAM" id="SignalP"/>
    </source>
</evidence>
<sequence>MQRQLQLLLSLSLFHWLCLQPIWHRQRWVGVVGPVNRAPFQPLCWPAPSLSIFASTPGAPAHPLLHRGTHLLLR</sequence>
<reference evidence="2" key="1">
    <citation type="submission" date="2018-01" db="EMBL/GenBank/DDBJ databases">
        <title>An insight into the sialome of Amazonian anophelines.</title>
        <authorList>
            <person name="Ribeiro J.M."/>
            <person name="Scarpassa V."/>
            <person name="Calvo E."/>
        </authorList>
    </citation>
    <scope>NUCLEOTIDE SEQUENCE</scope>
    <source>
        <tissue evidence="2">Salivary glands</tissue>
    </source>
</reference>
<organism evidence="2">
    <name type="scientific">Anopheles marajoara</name>
    <dbReference type="NCBI Taxonomy" id="58244"/>
    <lineage>
        <taxon>Eukaryota</taxon>
        <taxon>Metazoa</taxon>
        <taxon>Ecdysozoa</taxon>
        <taxon>Arthropoda</taxon>
        <taxon>Hexapoda</taxon>
        <taxon>Insecta</taxon>
        <taxon>Pterygota</taxon>
        <taxon>Neoptera</taxon>
        <taxon>Endopterygota</taxon>
        <taxon>Diptera</taxon>
        <taxon>Nematocera</taxon>
        <taxon>Culicoidea</taxon>
        <taxon>Culicidae</taxon>
        <taxon>Anophelinae</taxon>
        <taxon>Anopheles</taxon>
    </lineage>
</organism>
<protein>
    <submittedName>
        <fullName evidence="2">Putative secreted protein</fullName>
    </submittedName>
</protein>
<feature type="chain" id="PRO_5014850370" evidence="1">
    <location>
        <begin position="20"/>
        <end position="74"/>
    </location>
</feature>
<accession>A0A2M4CD32</accession>
<dbReference type="AlphaFoldDB" id="A0A2M4CD32"/>
<name>A0A2M4CD32_9DIPT</name>
<feature type="signal peptide" evidence="1">
    <location>
        <begin position="1"/>
        <end position="19"/>
    </location>
</feature>
<keyword evidence="1" id="KW-0732">Signal</keyword>
<proteinExistence type="predicted"/>
<evidence type="ECO:0000313" key="2">
    <source>
        <dbReference type="EMBL" id="MBW63256.1"/>
    </source>
</evidence>